<dbReference type="GO" id="GO:0003677">
    <property type="term" value="F:DNA binding"/>
    <property type="evidence" value="ECO:0007669"/>
    <property type="project" value="UniProtKB-KW"/>
</dbReference>
<dbReference type="CDD" id="cd17992">
    <property type="entry name" value="DEXHc_RecG"/>
    <property type="match status" value="1"/>
</dbReference>
<dbReference type="SUPFAM" id="SSF50249">
    <property type="entry name" value="Nucleic acid-binding proteins"/>
    <property type="match status" value="1"/>
</dbReference>
<dbReference type="InterPro" id="IPR033454">
    <property type="entry name" value="RecG_wedge"/>
</dbReference>
<evidence type="ECO:0000256" key="15">
    <source>
        <dbReference type="RuleBase" id="RU363016"/>
    </source>
</evidence>
<dbReference type="NCBIfam" id="NF008165">
    <property type="entry name" value="PRK10917.1-3"/>
    <property type="match status" value="1"/>
</dbReference>
<evidence type="ECO:0000256" key="7">
    <source>
        <dbReference type="ARBA" id="ARBA00022840"/>
    </source>
</evidence>
<dbReference type="GO" id="GO:0005524">
    <property type="term" value="F:ATP binding"/>
    <property type="evidence" value="ECO:0007669"/>
    <property type="project" value="UniProtKB-KW"/>
</dbReference>
<reference evidence="19" key="1">
    <citation type="submission" date="2017-02" db="EMBL/GenBank/DDBJ databases">
        <title>Comparative genomics and description of representatives of a novel lineage of planctomycetes thriving in anoxic sediments.</title>
        <authorList>
            <person name="Spring S."/>
            <person name="Bunk B."/>
            <person name="Sproer C."/>
            <person name="Klenk H.-P."/>
        </authorList>
    </citation>
    <scope>NUCLEOTIDE SEQUENCE [LARGE SCALE GENOMIC DNA]</scope>
    <source>
        <strain evidence="19">L21-RPul-D3</strain>
    </source>
</reference>
<dbReference type="EMBL" id="CP019633">
    <property type="protein sequence ID" value="AQQ09734.1"/>
    <property type="molecule type" value="Genomic_DNA"/>
</dbReference>
<dbReference type="PANTHER" id="PTHR47964">
    <property type="entry name" value="ATP-DEPENDENT DNA HELICASE HOMOLOG RECG, CHLOROPLASTIC"/>
    <property type="match status" value="1"/>
</dbReference>
<dbReference type="SUPFAM" id="SSF52540">
    <property type="entry name" value="P-loop containing nucleoside triphosphate hydrolases"/>
    <property type="match status" value="2"/>
</dbReference>
<comment type="catalytic activity">
    <reaction evidence="14 15">
        <text>ATP + H2O = ADP + phosphate + H(+)</text>
        <dbReference type="Rhea" id="RHEA:13065"/>
        <dbReference type="ChEBI" id="CHEBI:15377"/>
        <dbReference type="ChEBI" id="CHEBI:15378"/>
        <dbReference type="ChEBI" id="CHEBI:30616"/>
        <dbReference type="ChEBI" id="CHEBI:43474"/>
        <dbReference type="ChEBI" id="CHEBI:456216"/>
        <dbReference type="EC" id="5.6.2.4"/>
    </reaction>
</comment>
<evidence type="ECO:0000259" key="17">
    <source>
        <dbReference type="PROSITE" id="PS51194"/>
    </source>
</evidence>
<dbReference type="InterPro" id="IPR027417">
    <property type="entry name" value="P-loop_NTPase"/>
</dbReference>
<dbReference type="STRING" id="1940790.L21SP3_01546"/>
<dbReference type="SMART" id="SM00487">
    <property type="entry name" value="DEXDc"/>
    <property type="match status" value="1"/>
</dbReference>
<protein>
    <recommendedName>
        <fullName evidence="2 15">ATP-dependent DNA helicase RecG</fullName>
        <ecNumber evidence="13 15">5.6.2.4</ecNumber>
    </recommendedName>
</protein>
<dbReference type="Pfam" id="PF00270">
    <property type="entry name" value="DEAD"/>
    <property type="match status" value="1"/>
</dbReference>
<gene>
    <name evidence="18" type="primary">recG</name>
    <name evidence="18" type="ORF">L21SP3_01546</name>
</gene>
<evidence type="ECO:0000313" key="19">
    <source>
        <dbReference type="Proteomes" id="UP000188273"/>
    </source>
</evidence>
<dbReference type="InterPro" id="IPR045562">
    <property type="entry name" value="RecG_dom3_C"/>
</dbReference>
<evidence type="ECO:0000256" key="6">
    <source>
        <dbReference type="ARBA" id="ARBA00022806"/>
    </source>
</evidence>
<evidence type="ECO:0000256" key="3">
    <source>
        <dbReference type="ARBA" id="ARBA00022741"/>
    </source>
</evidence>
<keyword evidence="10 15" id="KW-0234">DNA repair</keyword>
<proteinExistence type="inferred from homology"/>
<evidence type="ECO:0000256" key="4">
    <source>
        <dbReference type="ARBA" id="ARBA00022763"/>
    </source>
</evidence>
<keyword evidence="6 15" id="KW-0347">Helicase</keyword>
<organism evidence="18 19">
    <name type="scientific">Sedimentisphaera cyanobacteriorum</name>
    <dbReference type="NCBI Taxonomy" id="1940790"/>
    <lineage>
        <taxon>Bacteria</taxon>
        <taxon>Pseudomonadati</taxon>
        <taxon>Planctomycetota</taxon>
        <taxon>Phycisphaerae</taxon>
        <taxon>Sedimentisphaerales</taxon>
        <taxon>Sedimentisphaeraceae</taxon>
        <taxon>Sedimentisphaera</taxon>
    </lineage>
</organism>
<comment type="catalytic activity">
    <reaction evidence="12 15">
        <text>Couples ATP hydrolysis with the unwinding of duplex DNA by translocating in the 3'-5' direction.</text>
        <dbReference type="EC" id="5.6.2.4"/>
    </reaction>
</comment>
<comment type="similarity">
    <text evidence="1 15">Belongs to the helicase family. RecG subfamily.</text>
</comment>
<dbReference type="GO" id="GO:0043138">
    <property type="term" value="F:3'-5' DNA helicase activity"/>
    <property type="evidence" value="ECO:0007669"/>
    <property type="project" value="UniProtKB-EC"/>
</dbReference>
<dbReference type="PROSITE" id="PS51192">
    <property type="entry name" value="HELICASE_ATP_BIND_1"/>
    <property type="match status" value="1"/>
</dbReference>
<dbReference type="PANTHER" id="PTHR47964:SF1">
    <property type="entry name" value="ATP-DEPENDENT DNA HELICASE HOMOLOG RECG, CHLOROPLASTIC"/>
    <property type="match status" value="1"/>
</dbReference>
<comment type="function">
    <text evidence="15">Plays a critical role in recombination and DNA repair. Helps process Holliday junction intermediates to mature products by catalyzing branch migration. Has replication fork regression activity, unwinds stalled or blocked replication forks to make a HJ that can be resolved. Has a DNA unwinding activity characteristic of a DNA helicase with 3'-5' polarity.</text>
</comment>
<evidence type="ECO:0000256" key="14">
    <source>
        <dbReference type="ARBA" id="ARBA00048988"/>
    </source>
</evidence>
<evidence type="ECO:0000256" key="10">
    <source>
        <dbReference type="ARBA" id="ARBA00023204"/>
    </source>
</evidence>
<dbReference type="GO" id="GO:0006310">
    <property type="term" value="P:DNA recombination"/>
    <property type="evidence" value="ECO:0007669"/>
    <property type="project" value="UniProtKB-UniRule"/>
</dbReference>
<evidence type="ECO:0000256" key="1">
    <source>
        <dbReference type="ARBA" id="ARBA00007504"/>
    </source>
</evidence>
<dbReference type="InterPro" id="IPR011545">
    <property type="entry name" value="DEAD/DEAH_box_helicase_dom"/>
</dbReference>
<dbReference type="Pfam" id="PF00271">
    <property type="entry name" value="Helicase_C"/>
    <property type="match status" value="1"/>
</dbReference>
<dbReference type="PROSITE" id="PS51194">
    <property type="entry name" value="HELICASE_CTER"/>
    <property type="match status" value="1"/>
</dbReference>
<evidence type="ECO:0000256" key="12">
    <source>
        <dbReference type="ARBA" id="ARBA00034617"/>
    </source>
</evidence>
<dbReference type="Gene3D" id="3.40.50.300">
    <property type="entry name" value="P-loop containing nucleotide triphosphate hydrolases"/>
    <property type="match status" value="2"/>
</dbReference>
<dbReference type="NCBIfam" id="NF008168">
    <property type="entry name" value="PRK10917.2-2"/>
    <property type="match status" value="1"/>
</dbReference>
<dbReference type="KEGG" id="pbu:L21SP3_01546"/>
<dbReference type="RefSeq" id="WP_077540303.1">
    <property type="nucleotide sequence ID" value="NZ_CP019633.1"/>
</dbReference>
<evidence type="ECO:0000256" key="9">
    <source>
        <dbReference type="ARBA" id="ARBA00023172"/>
    </source>
</evidence>
<dbReference type="SMART" id="SM00490">
    <property type="entry name" value="HELICc"/>
    <property type="match status" value="1"/>
</dbReference>
<dbReference type="EC" id="5.6.2.4" evidence="13 15"/>
<dbReference type="InterPro" id="IPR001650">
    <property type="entry name" value="Helicase_C-like"/>
</dbReference>
<dbReference type="Pfam" id="PF17191">
    <property type="entry name" value="RecG_wedge"/>
    <property type="match status" value="1"/>
</dbReference>
<evidence type="ECO:0000313" key="18">
    <source>
        <dbReference type="EMBL" id="AQQ09734.1"/>
    </source>
</evidence>
<dbReference type="InterPro" id="IPR014001">
    <property type="entry name" value="Helicase_ATP-bd"/>
</dbReference>
<sequence>MAVNLNTEIQMLKGVGPGKAPALQELGVHNGADLLEYFPRDWEFLPETAQISELTPNANVCVCGVIESTDYHKFKRKPIFEIYLIDTSAALRIIWFNGGYLANQLHPGMRLAAYGKVAKYKHQLQMTNPRFKILREDIPEHDPKQLGGAVYPASASISSGMLKYIVRKNIDELSDCVSEYFSESFREEKNLLSRKEAFRQIHSPQDEKHLSAAKRTLKYEELFLMQLGLAVRRYRMRSFAPSIAMKFSPQLDRRIRQRFPFFLTEDQDKAIEEIVHDMGEPKQMNRLLQGDVGSGKTVVAVYAALMAIANKTQVAIMAPTEILSRQHYHSISRFLEGSKVRTELVTGKMSVSEKNRLTEQISEGEVDIVIGTTALIQGGIDFQNLGLAVIDEQHKFGVEQRAKLRKDKAPHCLVMTATPIPRTMTMTVFGDLDVSVIKTLPPGRGRVTTKLVSPENRNKAMEYIRGLVKAGRQAFFVYPRIESGESDRNLKSAEEEFELLETCVYPEFSVALLHGQMPQEQKKNVMEQFRRGEINILVSTVVIEVGVDVPNATVMVIENANNFGLAQLHQLRGRIGRGASDSFCFLFSESDNETAIKRLEVMQKSTDGFYIAEKDLEIRGPGELFSTRQHGLPDLKLANIVEDFEMLRMAKKDAEQTLKEDPFLDTQENQNVKKAIIKNSAPAWG</sequence>
<dbReference type="OrthoDB" id="9804325at2"/>
<keyword evidence="3 15" id="KW-0547">Nucleotide-binding</keyword>
<keyword evidence="5 15" id="KW-0378">Hydrolase</keyword>
<dbReference type="CDD" id="cd04488">
    <property type="entry name" value="RecG_wedge_OBF"/>
    <property type="match status" value="1"/>
</dbReference>
<feature type="domain" description="Helicase ATP-binding" evidence="16">
    <location>
        <begin position="277"/>
        <end position="437"/>
    </location>
</feature>
<dbReference type="GO" id="GO:0016887">
    <property type="term" value="F:ATP hydrolysis activity"/>
    <property type="evidence" value="ECO:0007669"/>
    <property type="project" value="RHEA"/>
</dbReference>
<dbReference type="InterPro" id="IPR012340">
    <property type="entry name" value="NA-bd_OB-fold"/>
</dbReference>
<dbReference type="Pfam" id="PF19833">
    <property type="entry name" value="RecG_dom3_C"/>
    <property type="match status" value="1"/>
</dbReference>
<dbReference type="InterPro" id="IPR004609">
    <property type="entry name" value="ATP-dep_DNA_helicase_RecG"/>
</dbReference>
<keyword evidence="8" id="KW-0238">DNA-binding</keyword>
<name>A0A1Q2HR39_9BACT</name>
<accession>A0A1Q2HR39</accession>
<keyword evidence="11" id="KW-0413">Isomerase</keyword>
<evidence type="ECO:0000259" key="16">
    <source>
        <dbReference type="PROSITE" id="PS51192"/>
    </source>
</evidence>
<dbReference type="NCBIfam" id="TIGR00643">
    <property type="entry name" value="recG"/>
    <property type="match status" value="1"/>
</dbReference>
<dbReference type="InterPro" id="IPR047112">
    <property type="entry name" value="RecG/Mfd"/>
</dbReference>
<evidence type="ECO:0000256" key="8">
    <source>
        <dbReference type="ARBA" id="ARBA00023125"/>
    </source>
</evidence>
<evidence type="ECO:0000256" key="11">
    <source>
        <dbReference type="ARBA" id="ARBA00023235"/>
    </source>
</evidence>
<evidence type="ECO:0000256" key="5">
    <source>
        <dbReference type="ARBA" id="ARBA00022801"/>
    </source>
</evidence>
<keyword evidence="9 15" id="KW-0233">DNA recombination</keyword>
<dbReference type="Proteomes" id="UP000188273">
    <property type="component" value="Chromosome"/>
</dbReference>
<keyword evidence="4 15" id="KW-0227">DNA damage</keyword>
<feature type="domain" description="Helicase C-terminal" evidence="17">
    <location>
        <begin position="456"/>
        <end position="617"/>
    </location>
</feature>
<keyword evidence="19" id="KW-1185">Reference proteome</keyword>
<evidence type="ECO:0000256" key="13">
    <source>
        <dbReference type="ARBA" id="ARBA00034808"/>
    </source>
</evidence>
<keyword evidence="7 15" id="KW-0067">ATP-binding</keyword>
<dbReference type="GO" id="GO:0006281">
    <property type="term" value="P:DNA repair"/>
    <property type="evidence" value="ECO:0007669"/>
    <property type="project" value="UniProtKB-UniRule"/>
</dbReference>
<dbReference type="AlphaFoldDB" id="A0A1Q2HR39"/>
<evidence type="ECO:0000256" key="2">
    <source>
        <dbReference type="ARBA" id="ARBA00017846"/>
    </source>
</evidence>
<dbReference type="Gene3D" id="2.40.50.140">
    <property type="entry name" value="Nucleic acid-binding proteins"/>
    <property type="match status" value="1"/>
</dbReference>